<evidence type="ECO:0000313" key="3">
    <source>
        <dbReference type="Proteomes" id="UP001156389"/>
    </source>
</evidence>
<dbReference type="EMBL" id="JAJAGO010000006">
    <property type="protein sequence ID" value="MCT2591015.1"/>
    <property type="molecule type" value="Genomic_DNA"/>
</dbReference>
<keyword evidence="1" id="KW-0472">Membrane</keyword>
<keyword evidence="1" id="KW-0812">Transmembrane</keyword>
<keyword evidence="3" id="KW-1185">Reference proteome</keyword>
<reference evidence="2 3" key="1">
    <citation type="submission" date="2021-10" db="EMBL/GenBank/DDBJ databases">
        <title>Streptomyces gossypii sp. nov., isolated from soil collected from cotton field.</title>
        <authorList>
            <person name="Ge X."/>
            <person name="Chen X."/>
            <person name="Liu W."/>
        </authorList>
    </citation>
    <scope>NUCLEOTIDE SEQUENCE [LARGE SCALE GENOMIC DNA]</scope>
    <source>
        <strain evidence="2 3">N2-109</strain>
    </source>
</reference>
<evidence type="ECO:0000313" key="2">
    <source>
        <dbReference type="EMBL" id="MCT2591015.1"/>
    </source>
</evidence>
<sequence length="212" mass="21816">MSEFLRAALEFPAVLFSFALVAVVAYWLFVLVAGVGADAPDGGEGIGTSASGAGSAGGSGLFGLGGVAPSIVVSLLVAIAWFQTLAATVLLDDDVLRIAAVPVALFVSVLVTRVLVRPLRVLALPEEGITHREFVGRVCVVRTGRVGTDFGQAEVTADDGSAALVQVRTEDAADARRLTSGSRALIFDYDAEGGFFRVMPCDPALDPGLPPG</sequence>
<organism evidence="2 3">
    <name type="scientific">Streptomyces gossypii</name>
    <dbReference type="NCBI Taxonomy" id="2883101"/>
    <lineage>
        <taxon>Bacteria</taxon>
        <taxon>Bacillati</taxon>
        <taxon>Actinomycetota</taxon>
        <taxon>Actinomycetes</taxon>
        <taxon>Kitasatosporales</taxon>
        <taxon>Streptomycetaceae</taxon>
        <taxon>Streptomyces</taxon>
    </lineage>
</organism>
<dbReference type="Proteomes" id="UP001156389">
    <property type="component" value="Unassembled WGS sequence"/>
</dbReference>
<protein>
    <submittedName>
        <fullName evidence="2">DUF1449 domain-containing protein</fullName>
    </submittedName>
</protein>
<feature type="transmembrane region" description="Helical" evidence="1">
    <location>
        <begin position="95"/>
        <end position="116"/>
    </location>
</feature>
<dbReference type="RefSeq" id="WP_260218341.1">
    <property type="nucleotide sequence ID" value="NZ_JAJAGO010000006.1"/>
</dbReference>
<comment type="caution">
    <text evidence="2">The sequence shown here is derived from an EMBL/GenBank/DDBJ whole genome shotgun (WGS) entry which is preliminary data.</text>
</comment>
<proteinExistence type="predicted"/>
<gene>
    <name evidence="2" type="ORF">LHJ74_14030</name>
</gene>
<keyword evidence="1" id="KW-1133">Transmembrane helix</keyword>
<name>A0ABT2JT14_9ACTN</name>
<feature type="transmembrane region" description="Helical" evidence="1">
    <location>
        <begin position="12"/>
        <end position="37"/>
    </location>
</feature>
<evidence type="ECO:0000256" key="1">
    <source>
        <dbReference type="SAM" id="Phobius"/>
    </source>
</evidence>
<accession>A0ABT2JT14</accession>
<feature type="transmembrane region" description="Helical" evidence="1">
    <location>
        <begin position="58"/>
        <end position="83"/>
    </location>
</feature>